<reference evidence="5" key="1">
    <citation type="journal article" date="2016" name="Genome Announc.">
        <title>Draft genome sequences of fungus Aspergillus calidoustus.</title>
        <authorList>
            <person name="Horn F."/>
            <person name="Linde J."/>
            <person name="Mattern D.J."/>
            <person name="Walther G."/>
            <person name="Guthke R."/>
            <person name="Scherlach K."/>
            <person name="Martin K."/>
            <person name="Brakhage A.A."/>
            <person name="Petzke L."/>
            <person name="Valiante V."/>
        </authorList>
    </citation>
    <scope>NUCLEOTIDE SEQUENCE [LARGE SCALE GENOMIC DNA]</scope>
    <source>
        <strain evidence="5">SF006504</strain>
    </source>
</reference>
<dbReference type="PANTHER" id="PTHR37013">
    <property type="entry name" value="INTEGRAL MEMBRANE PROTEIN (AFU_ORTHOLOGUE AFUA_1G05950)-RELATED"/>
    <property type="match status" value="1"/>
</dbReference>
<evidence type="ECO:0000313" key="4">
    <source>
        <dbReference type="EMBL" id="CEN61746.1"/>
    </source>
</evidence>
<dbReference type="Proteomes" id="UP000054771">
    <property type="component" value="Unassembled WGS sequence"/>
</dbReference>
<gene>
    <name evidence="4" type="ORF">ASPCAL08395</name>
</gene>
<feature type="domain" description="DUF7703" evidence="3">
    <location>
        <begin position="23"/>
        <end position="253"/>
    </location>
</feature>
<dbReference type="Pfam" id="PF24802">
    <property type="entry name" value="DUF7703"/>
    <property type="match status" value="1"/>
</dbReference>
<dbReference type="PANTHER" id="PTHR37013:SF5">
    <property type="entry name" value="INTEGRAL MEMBRANE PROTEIN"/>
    <property type="match status" value="1"/>
</dbReference>
<feature type="transmembrane region" description="Helical" evidence="2">
    <location>
        <begin position="20"/>
        <end position="47"/>
    </location>
</feature>
<evidence type="ECO:0000259" key="3">
    <source>
        <dbReference type="Pfam" id="PF24802"/>
    </source>
</evidence>
<proteinExistence type="predicted"/>
<protein>
    <recommendedName>
        <fullName evidence="3">DUF7703 domain-containing protein</fullName>
    </recommendedName>
</protein>
<feature type="transmembrane region" description="Helical" evidence="2">
    <location>
        <begin position="54"/>
        <end position="77"/>
    </location>
</feature>
<organism evidence="4 5">
    <name type="scientific">Aspergillus calidoustus</name>
    <dbReference type="NCBI Taxonomy" id="454130"/>
    <lineage>
        <taxon>Eukaryota</taxon>
        <taxon>Fungi</taxon>
        <taxon>Dikarya</taxon>
        <taxon>Ascomycota</taxon>
        <taxon>Pezizomycotina</taxon>
        <taxon>Eurotiomycetes</taxon>
        <taxon>Eurotiomycetidae</taxon>
        <taxon>Eurotiales</taxon>
        <taxon>Aspergillaceae</taxon>
        <taxon>Aspergillus</taxon>
        <taxon>Aspergillus subgen. Nidulantes</taxon>
    </lineage>
</organism>
<name>A0A0U5GV79_ASPCI</name>
<keyword evidence="2" id="KW-0812">Transmembrane</keyword>
<evidence type="ECO:0000256" key="2">
    <source>
        <dbReference type="SAM" id="Phobius"/>
    </source>
</evidence>
<dbReference type="OrthoDB" id="405906at2759"/>
<accession>A0A0U5GV79</accession>
<evidence type="ECO:0000313" key="5">
    <source>
        <dbReference type="Proteomes" id="UP000054771"/>
    </source>
</evidence>
<feature type="transmembrane region" description="Helical" evidence="2">
    <location>
        <begin position="199"/>
        <end position="222"/>
    </location>
</feature>
<keyword evidence="2" id="KW-1133">Transmembrane helix</keyword>
<sequence>MPEQQDGPRTSPGGEHNTPSGLAFLNIALLAIAAYNTLELLICIFHFFKRRRGLYFWSILTCTLSVALFALAAFLQYFHLAPFAFTGVVIAITFPSLLVAQSLILYSRLHLISTPGTLLRFIFWGIIVTSILFLTPFAISLIGLSAGNPIFAPPHRYIERYMVTGHVVREVLICGLYLYQVVRQLRPIIEMKGTAGRRVMVHIMLVNGAVIILDLFTLLTLYRGKSGLGSAYTCVSHSVKLRMEFVVLNSLLELLGAPMNGHSGGLGWETGDGSRIEMVHERERGERRYAPAHQGDWPTVPGRTWGGDNSRGSV</sequence>
<feature type="region of interest" description="Disordered" evidence="1">
    <location>
        <begin position="285"/>
        <end position="314"/>
    </location>
</feature>
<dbReference type="OMA" id="LWIFNTF"/>
<keyword evidence="5" id="KW-1185">Reference proteome</keyword>
<dbReference type="InterPro" id="IPR056120">
    <property type="entry name" value="DUF7703"/>
</dbReference>
<evidence type="ECO:0000256" key="1">
    <source>
        <dbReference type="SAM" id="MobiDB-lite"/>
    </source>
</evidence>
<keyword evidence="2" id="KW-0472">Membrane</keyword>
<feature type="transmembrane region" description="Helical" evidence="2">
    <location>
        <begin position="161"/>
        <end position="179"/>
    </location>
</feature>
<feature type="transmembrane region" description="Helical" evidence="2">
    <location>
        <begin position="118"/>
        <end position="141"/>
    </location>
</feature>
<dbReference type="AlphaFoldDB" id="A0A0U5GV79"/>
<feature type="transmembrane region" description="Helical" evidence="2">
    <location>
        <begin position="83"/>
        <end position="106"/>
    </location>
</feature>
<dbReference type="EMBL" id="CDMC01000006">
    <property type="protein sequence ID" value="CEN61746.1"/>
    <property type="molecule type" value="Genomic_DNA"/>
</dbReference>